<dbReference type="HAMAP" id="MF_00171">
    <property type="entry name" value="TruA"/>
    <property type="match status" value="1"/>
</dbReference>
<dbReference type="PANTHER" id="PTHR11142">
    <property type="entry name" value="PSEUDOURIDYLATE SYNTHASE"/>
    <property type="match status" value="1"/>
</dbReference>
<dbReference type="GO" id="GO:0003723">
    <property type="term" value="F:RNA binding"/>
    <property type="evidence" value="ECO:0007669"/>
    <property type="project" value="InterPro"/>
</dbReference>
<dbReference type="InterPro" id="IPR020103">
    <property type="entry name" value="PsdUridine_synth_cat_dom_sf"/>
</dbReference>
<dbReference type="Proteomes" id="UP000199350">
    <property type="component" value="Chromosome I"/>
</dbReference>
<comment type="similarity">
    <text evidence="1 4 7">Belongs to the tRNA pseudouridine synthase TruA family.</text>
</comment>
<feature type="domain" description="Pseudouridine synthase I TruA alpha/beta" evidence="8">
    <location>
        <begin position="165"/>
        <end position="270"/>
    </location>
</feature>
<dbReference type="OrthoDB" id="9811823at2"/>
<dbReference type="FunFam" id="3.30.70.580:FF:000008">
    <property type="entry name" value="tRNA pseudouridine synthase A"/>
    <property type="match status" value="1"/>
</dbReference>
<feature type="binding site" evidence="4 6">
    <location>
        <position position="130"/>
    </location>
    <ligand>
        <name>substrate</name>
    </ligand>
</feature>
<dbReference type="GO" id="GO:0160147">
    <property type="term" value="F:tRNA pseudouridine(38-40) synthase activity"/>
    <property type="evidence" value="ECO:0007669"/>
    <property type="project" value="UniProtKB-EC"/>
</dbReference>
<dbReference type="SUPFAM" id="SSF55120">
    <property type="entry name" value="Pseudouridine synthase"/>
    <property type="match status" value="1"/>
</dbReference>
<keyword evidence="10" id="KW-1185">Reference proteome</keyword>
<dbReference type="InterPro" id="IPR001406">
    <property type="entry name" value="PsdUridine_synth_TruA"/>
</dbReference>
<sequence length="287" mass="31532">MTATDEALRLRLDIAYDGTDFHGWARQSDGEDGTPTRTVQGTIEAALTTVLRVPVELTVAGRTDAGVHASGQVAHVDIPRSSLDQRSLDSDPERLVRRMAKLLPDDVAILRVTEVPSLFDARFSALSRSYVYRITTHPAGALPTRARDTATWRRPVDIEAMQAVADMFVGLHDFAAFCKAKPHATTVREVLGMRWVEASTSEEPELYEAHVTADAFCWNMVRALVATCLQVGDGTRELGWVAPLLGESRRNPQVALAPAKGLTLTHVAYPDPHHYGVRAETTRARRA</sequence>
<gene>
    <name evidence="4" type="primary">truA</name>
    <name evidence="9" type="ORF">SAMN04488535_1940</name>
</gene>
<evidence type="ECO:0000313" key="10">
    <source>
        <dbReference type="Proteomes" id="UP000199350"/>
    </source>
</evidence>
<dbReference type="InterPro" id="IPR020094">
    <property type="entry name" value="TruA/RsuA/RluB/E/F_N"/>
</dbReference>
<dbReference type="Gene3D" id="3.30.70.660">
    <property type="entry name" value="Pseudouridine synthase I, catalytic domain, C-terminal subdomain"/>
    <property type="match status" value="1"/>
</dbReference>
<dbReference type="Gene3D" id="3.30.70.580">
    <property type="entry name" value="Pseudouridine synthase I, catalytic domain, N-terminal subdomain"/>
    <property type="match status" value="1"/>
</dbReference>
<reference evidence="10" key="1">
    <citation type="submission" date="2016-10" db="EMBL/GenBank/DDBJ databases">
        <authorList>
            <person name="Varghese N."/>
            <person name="Submissions S."/>
        </authorList>
    </citation>
    <scope>NUCLEOTIDE SEQUENCE [LARGE SCALE GENOMIC DNA]</scope>
    <source>
        <strain evidence="10">DSM 20632</strain>
    </source>
</reference>
<evidence type="ECO:0000256" key="7">
    <source>
        <dbReference type="RuleBase" id="RU003792"/>
    </source>
</evidence>
<name>A0A1G9QK86_9CORY</name>
<evidence type="ECO:0000256" key="3">
    <source>
        <dbReference type="ARBA" id="ARBA00023235"/>
    </source>
</evidence>
<dbReference type="CDD" id="cd02570">
    <property type="entry name" value="PseudoU_synth_EcTruA"/>
    <property type="match status" value="1"/>
</dbReference>
<dbReference type="STRING" id="38302.SAMN04488535_1940"/>
<dbReference type="PIRSF" id="PIRSF001430">
    <property type="entry name" value="tRNA_psdUrid_synth"/>
    <property type="match status" value="1"/>
</dbReference>
<dbReference type="AlphaFoldDB" id="A0A1G9QK86"/>
<dbReference type="EMBL" id="LT629700">
    <property type="protein sequence ID" value="SDM10675.1"/>
    <property type="molecule type" value="Genomic_DNA"/>
</dbReference>
<dbReference type="EC" id="5.4.99.12" evidence="4"/>
<feature type="domain" description="Pseudouridine synthase I TruA alpha/beta" evidence="8">
    <location>
        <begin position="15"/>
        <end position="123"/>
    </location>
</feature>
<accession>A0A1G9QK86</accession>
<proteinExistence type="inferred from homology"/>
<evidence type="ECO:0000256" key="6">
    <source>
        <dbReference type="PIRSR" id="PIRSR001430-2"/>
    </source>
</evidence>
<comment type="function">
    <text evidence="4">Formation of pseudouridine at positions 38, 39 and 40 in the anticodon stem and loop of transfer RNAs.</text>
</comment>
<evidence type="ECO:0000256" key="2">
    <source>
        <dbReference type="ARBA" id="ARBA00022694"/>
    </source>
</evidence>
<dbReference type="GO" id="GO:0031119">
    <property type="term" value="P:tRNA pseudouridine synthesis"/>
    <property type="evidence" value="ECO:0007669"/>
    <property type="project" value="UniProtKB-UniRule"/>
</dbReference>
<evidence type="ECO:0000313" key="9">
    <source>
        <dbReference type="EMBL" id="SDM10675.1"/>
    </source>
</evidence>
<dbReference type="Pfam" id="PF01416">
    <property type="entry name" value="PseudoU_synth_1"/>
    <property type="match status" value="2"/>
</dbReference>
<comment type="caution">
    <text evidence="4">Lacks conserved residue(s) required for the propagation of feature annotation.</text>
</comment>
<evidence type="ECO:0000256" key="4">
    <source>
        <dbReference type="HAMAP-Rule" id="MF_00171"/>
    </source>
</evidence>
<dbReference type="RefSeq" id="WP_092151619.1">
    <property type="nucleotide sequence ID" value="NZ_LT629700.1"/>
</dbReference>
<dbReference type="PANTHER" id="PTHR11142:SF0">
    <property type="entry name" value="TRNA PSEUDOURIDINE SYNTHASE-LIKE 1"/>
    <property type="match status" value="1"/>
</dbReference>
<dbReference type="NCBIfam" id="TIGR00071">
    <property type="entry name" value="hisT_truA"/>
    <property type="match status" value="1"/>
</dbReference>
<dbReference type="InterPro" id="IPR020095">
    <property type="entry name" value="PsdUridine_synth_TruA_C"/>
</dbReference>
<keyword evidence="3 4" id="KW-0413">Isomerase</keyword>
<evidence type="ECO:0000256" key="1">
    <source>
        <dbReference type="ARBA" id="ARBA00009375"/>
    </source>
</evidence>
<keyword evidence="2 4" id="KW-0819">tRNA processing</keyword>
<feature type="active site" description="Nucleophile" evidence="4 5">
    <location>
        <position position="64"/>
    </location>
</feature>
<organism evidence="9 10">
    <name type="scientific">Corynebacterium mycetoides</name>
    <dbReference type="NCBI Taxonomy" id="38302"/>
    <lineage>
        <taxon>Bacteria</taxon>
        <taxon>Bacillati</taxon>
        <taxon>Actinomycetota</taxon>
        <taxon>Actinomycetes</taxon>
        <taxon>Mycobacteriales</taxon>
        <taxon>Corynebacteriaceae</taxon>
        <taxon>Corynebacterium</taxon>
    </lineage>
</organism>
<comment type="subunit">
    <text evidence="4">Homodimer.</text>
</comment>
<dbReference type="InterPro" id="IPR020097">
    <property type="entry name" value="PsdUridine_synth_TruA_a/b_dom"/>
</dbReference>
<evidence type="ECO:0000259" key="8">
    <source>
        <dbReference type="Pfam" id="PF01416"/>
    </source>
</evidence>
<protein>
    <recommendedName>
        <fullName evidence="4">tRNA pseudouridine synthase A</fullName>
        <ecNumber evidence="4">5.4.99.12</ecNumber>
    </recommendedName>
    <alternativeName>
        <fullName evidence="4">tRNA pseudouridine(38-40) synthase</fullName>
    </alternativeName>
    <alternativeName>
        <fullName evidence="4">tRNA pseudouridylate synthase I</fullName>
    </alternativeName>
    <alternativeName>
        <fullName evidence="4">tRNA-uridine isomerase I</fullName>
    </alternativeName>
</protein>
<evidence type="ECO:0000256" key="5">
    <source>
        <dbReference type="PIRSR" id="PIRSR001430-1"/>
    </source>
</evidence>
<comment type="catalytic activity">
    <reaction evidence="4 7">
        <text>uridine(38/39/40) in tRNA = pseudouridine(38/39/40) in tRNA</text>
        <dbReference type="Rhea" id="RHEA:22376"/>
        <dbReference type="Rhea" id="RHEA-COMP:10085"/>
        <dbReference type="Rhea" id="RHEA-COMP:10087"/>
        <dbReference type="ChEBI" id="CHEBI:65314"/>
        <dbReference type="ChEBI" id="CHEBI:65315"/>
        <dbReference type="EC" id="5.4.99.12"/>
    </reaction>
</comment>